<sequence length="323" mass="34775">MKPFDYQRPDTLSGAHGAARDGATFIAGGTNLIDLMKLEVMAPDTLIDISRLGLDRIVPHGDGLHVGATVTNSDLAADMRIRRDYPVLARALLAGASGQLRNKATTGGNLLQRTRCPYFYDTATPCNKRSPGSGCAALGGEMRNHAVLGTSEHCVALHPSDMAVAMRALDVTVEVEGADGTRSETALDDFYRLPGDRPDQETTLDAGDLITGVILPAPFGGRQTYRKVRDRASYAFALVSVAATVRMENDRISNVALAFGGIGTRPWRDPDVEDLLTGETPTTALFEKAGDILMKDAVLREGLEFKDTLVRRLLTATLTEMTQ</sequence>
<dbReference type="Proteomes" id="UP000193963">
    <property type="component" value="Unassembled WGS sequence"/>
</dbReference>
<dbReference type="InterPro" id="IPR002346">
    <property type="entry name" value="Mopterin_DH_FAD-bd"/>
</dbReference>
<dbReference type="InterPro" id="IPR016169">
    <property type="entry name" value="FAD-bd_PCMH_sub2"/>
</dbReference>
<dbReference type="RefSeq" id="WP_085889850.1">
    <property type="nucleotide sequence ID" value="NZ_FWFN01000009.1"/>
</dbReference>
<gene>
    <name evidence="4" type="primary">hcrB</name>
    <name evidence="4" type="ORF">PSM7751_03828</name>
</gene>
<evidence type="ECO:0000256" key="1">
    <source>
        <dbReference type="ARBA" id="ARBA00022630"/>
    </source>
</evidence>
<dbReference type="EMBL" id="FWFN01000009">
    <property type="protein sequence ID" value="SLN71366.1"/>
    <property type="molecule type" value="Genomic_DNA"/>
</dbReference>
<proteinExistence type="predicted"/>
<protein>
    <submittedName>
        <fullName evidence="4">4-hydroxybenzoyl-CoA reductase subunit beta</fullName>
        <ecNumber evidence="4">1.3.7.9</ecNumber>
    </submittedName>
</protein>
<dbReference type="PANTHER" id="PTHR42659:SF5">
    <property type="entry name" value="ALDEHYDE OXIDOREDUCTASE FAD-BINDING SUBUNIT PAOB"/>
    <property type="match status" value="1"/>
</dbReference>
<dbReference type="Pfam" id="PF00941">
    <property type="entry name" value="FAD_binding_5"/>
    <property type="match status" value="1"/>
</dbReference>
<evidence type="ECO:0000313" key="5">
    <source>
        <dbReference type="Proteomes" id="UP000193963"/>
    </source>
</evidence>
<dbReference type="SMART" id="SM01092">
    <property type="entry name" value="CO_deh_flav_C"/>
    <property type="match status" value="1"/>
</dbReference>
<dbReference type="EC" id="1.3.7.9" evidence="4"/>
<dbReference type="AlphaFoldDB" id="A0A1X7A6F4"/>
<evidence type="ECO:0000313" key="4">
    <source>
        <dbReference type="EMBL" id="SLN71366.1"/>
    </source>
</evidence>
<organism evidence="4 5">
    <name type="scientific">Pseudooceanicola marinus</name>
    <dbReference type="NCBI Taxonomy" id="396013"/>
    <lineage>
        <taxon>Bacteria</taxon>
        <taxon>Pseudomonadati</taxon>
        <taxon>Pseudomonadota</taxon>
        <taxon>Alphaproteobacteria</taxon>
        <taxon>Rhodobacterales</taxon>
        <taxon>Paracoccaceae</taxon>
        <taxon>Pseudooceanicola</taxon>
    </lineage>
</organism>
<dbReference type="Gene3D" id="3.30.43.10">
    <property type="entry name" value="Uridine Diphospho-n-acetylenolpyruvylglucosamine Reductase, domain 2"/>
    <property type="match status" value="1"/>
</dbReference>
<feature type="domain" description="FAD-binding PCMH-type" evidence="3">
    <location>
        <begin position="1"/>
        <end position="220"/>
    </location>
</feature>
<dbReference type="InterPro" id="IPR005107">
    <property type="entry name" value="CO_DH_flav_C"/>
</dbReference>
<keyword evidence="5" id="KW-1185">Reference proteome</keyword>
<reference evidence="4 5" key="1">
    <citation type="submission" date="2017-03" db="EMBL/GenBank/DDBJ databases">
        <authorList>
            <person name="Afonso C.L."/>
            <person name="Miller P.J."/>
            <person name="Scott M.A."/>
            <person name="Spackman E."/>
            <person name="Goraichik I."/>
            <person name="Dimitrov K.M."/>
            <person name="Suarez D.L."/>
            <person name="Swayne D.E."/>
        </authorList>
    </citation>
    <scope>NUCLEOTIDE SEQUENCE [LARGE SCALE GENOMIC DNA]</scope>
    <source>
        <strain evidence="4 5">CECT 7751</strain>
    </source>
</reference>
<dbReference type="InterPro" id="IPR016166">
    <property type="entry name" value="FAD-bd_PCMH"/>
</dbReference>
<dbReference type="GO" id="GO:0016491">
    <property type="term" value="F:oxidoreductase activity"/>
    <property type="evidence" value="ECO:0007669"/>
    <property type="project" value="UniProtKB-KW"/>
</dbReference>
<dbReference type="PANTHER" id="PTHR42659">
    <property type="entry name" value="XANTHINE DEHYDROGENASE SUBUNIT C-RELATED"/>
    <property type="match status" value="1"/>
</dbReference>
<dbReference type="PROSITE" id="PS51387">
    <property type="entry name" value="FAD_PCMH"/>
    <property type="match status" value="1"/>
</dbReference>
<dbReference type="Gene3D" id="3.30.465.10">
    <property type="match status" value="2"/>
</dbReference>
<dbReference type="SUPFAM" id="SSF55447">
    <property type="entry name" value="CO dehydrogenase flavoprotein C-terminal domain-like"/>
    <property type="match status" value="1"/>
</dbReference>
<dbReference type="Pfam" id="PF03450">
    <property type="entry name" value="CO_deh_flav_C"/>
    <property type="match status" value="1"/>
</dbReference>
<name>A0A1X7A6F4_9RHOB</name>
<keyword evidence="2" id="KW-0274">FAD</keyword>
<dbReference type="InterPro" id="IPR036318">
    <property type="entry name" value="FAD-bd_PCMH-like_sf"/>
</dbReference>
<accession>A0A1X7A6F4</accession>
<keyword evidence="1" id="KW-0285">Flavoprotein</keyword>
<dbReference type="InterPro" id="IPR051312">
    <property type="entry name" value="Diverse_Substr_Oxidored"/>
</dbReference>
<dbReference type="OrthoDB" id="9814706at2"/>
<dbReference type="InterPro" id="IPR036683">
    <property type="entry name" value="CO_DH_flav_C_dom_sf"/>
</dbReference>
<evidence type="ECO:0000259" key="3">
    <source>
        <dbReference type="PROSITE" id="PS51387"/>
    </source>
</evidence>
<evidence type="ECO:0000256" key="2">
    <source>
        <dbReference type="ARBA" id="ARBA00022827"/>
    </source>
</evidence>
<dbReference type="InterPro" id="IPR016167">
    <property type="entry name" value="FAD-bd_PCMH_sub1"/>
</dbReference>
<dbReference type="GO" id="GO:0071949">
    <property type="term" value="F:FAD binding"/>
    <property type="evidence" value="ECO:0007669"/>
    <property type="project" value="InterPro"/>
</dbReference>
<keyword evidence="4" id="KW-0560">Oxidoreductase</keyword>
<dbReference type="Gene3D" id="3.30.390.50">
    <property type="entry name" value="CO dehydrogenase flavoprotein, C-terminal domain"/>
    <property type="match status" value="1"/>
</dbReference>
<dbReference type="SUPFAM" id="SSF56176">
    <property type="entry name" value="FAD-binding/transporter-associated domain-like"/>
    <property type="match status" value="1"/>
</dbReference>